<keyword evidence="3 7" id="KW-0812">Transmembrane</keyword>
<feature type="transmembrane region" description="Helical" evidence="7">
    <location>
        <begin position="70"/>
        <end position="87"/>
    </location>
</feature>
<keyword evidence="2" id="KW-0645">Protease</keyword>
<keyword evidence="6 7" id="KW-0472">Membrane</keyword>
<keyword evidence="1" id="KW-1003">Cell membrane</keyword>
<evidence type="ECO:0000256" key="1">
    <source>
        <dbReference type="ARBA" id="ARBA00022475"/>
    </source>
</evidence>
<dbReference type="EMBL" id="CAFBLN010000007">
    <property type="protein sequence ID" value="CAB4862414.1"/>
    <property type="molecule type" value="Genomic_DNA"/>
</dbReference>
<evidence type="ECO:0000256" key="2">
    <source>
        <dbReference type="ARBA" id="ARBA00022670"/>
    </source>
</evidence>
<dbReference type="PROSITE" id="PS00855">
    <property type="entry name" value="SPASE_II"/>
    <property type="match status" value="1"/>
</dbReference>
<accession>A0A6J7D0K1</accession>
<dbReference type="GO" id="GO:0004190">
    <property type="term" value="F:aspartic-type endopeptidase activity"/>
    <property type="evidence" value="ECO:0007669"/>
    <property type="project" value="InterPro"/>
</dbReference>
<dbReference type="GO" id="GO:0006508">
    <property type="term" value="P:proteolysis"/>
    <property type="evidence" value="ECO:0007669"/>
    <property type="project" value="UniProtKB-KW"/>
</dbReference>
<evidence type="ECO:0000256" key="7">
    <source>
        <dbReference type="SAM" id="Phobius"/>
    </source>
</evidence>
<dbReference type="AlphaFoldDB" id="A0A6J7D0K1"/>
<dbReference type="PRINTS" id="PR00781">
    <property type="entry name" value="LIPOSIGPTASE"/>
</dbReference>
<dbReference type="GO" id="GO:0016020">
    <property type="term" value="C:membrane"/>
    <property type="evidence" value="ECO:0007669"/>
    <property type="project" value="InterPro"/>
</dbReference>
<dbReference type="PANTHER" id="PTHR33695:SF1">
    <property type="entry name" value="LIPOPROTEIN SIGNAL PEPTIDASE"/>
    <property type="match status" value="1"/>
</dbReference>
<keyword evidence="4" id="KW-0378">Hydrolase</keyword>
<feature type="transmembrane region" description="Helical" evidence="7">
    <location>
        <begin position="99"/>
        <end position="124"/>
    </location>
</feature>
<proteinExistence type="predicted"/>
<evidence type="ECO:0000313" key="8">
    <source>
        <dbReference type="EMBL" id="CAB4862414.1"/>
    </source>
</evidence>
<reference evidence="8" key="1">
    <citation type="submission" date="2020-05" db="EMBL/GenBank/DDBJ databases">
        <authorList>
            <person name="Chiriac C."/>
            <person name="Salcher M."/>
            <person name="Ghai R."/>
            <person name="Kavagutti S V."/>
        </authorList>
    </citation>
    <scope>NUCLEOTIDE SEQUENCE</scope>
</reference>
<gene>
    <name evidence="8" type="ORF">UFOPK3381_00333</name>
</gene>
<dbReference type="Pfam" id="PF01252">
    <property type="entry name" value="Peptidase_A8"/>
    <property type="match status" value="1"/>
</dbReference>
<sequence>MVAVDLASKWLVTTLLHGAVNAGGLLSLMASSNSGIGFSAMRGQTVAVLLLSIVALLFCARLLTRVQTNVALVALALIVGGGLSNLLDRALHGGQVTDFVGVSSWFVCNGADIAISLGVVLLIVSSCTGRKVLR</sequence>
<dbReference type="PANTHER" id="PTHR33695">
    <property type="entry name" value="LIPOPROTEIN SIGNAL PEPTIDASE"/>
    <property type="match status" value="1"/>
</dbReference>
<evidence type="ECO:0000256" key="3">
    <source>
        <dbReference type="ARBA" id="ARBA00022692"/>
    </source>
</evidence>
<name>A0A6J7D0K1_9ZZZZ</name>
<evidence type="ECO:0000256" key="6">
    <source>
        <dbReference type="ARBA" id="ARBA00023136"/>
    </source>
</evidence>
<evidence type="ECO:0000256" key="5">
    <source>
        <dbReference type="ARBA" id="ARBA00022989"/>
    </source>
</evidence>
<organism evidence="8">
    <name type="scientific">freshwater metagenome</name>
    <dbReference type="NCBI Taxonomy" id="449393"/>
    <lineage>
        <taxon>unclassified sequences</taxon>
        <taxon>metagenomes</taxon>
        <taxon>ecological metagenomes</taxon>
    </lineage>
</organism>
<protein>
    <submittedName>
        <fullName evidence="8">Unannotated protein</fullName>
    </submittedName>
</protein>
<feature type="transmembrane region" description="Helical" evidence="7">
    <location>
        <begin position="46"/>
        <end position="63"/>
    </location>
</feature>
<keyword evidence="5 7" id="KW-1133">Transmembrane helix</keyword>
<dbReference type="InterPro" id="IPR001872">
    <property type="entry name" value="Peptidase_A8"/>
</dbReference>
<evidence type="ECO:0000256" key="4">
    <source>
        <dbReference type="ARBA" id="ARBA00022801"/>
    </source>
</evidence>